<gene>
    <name evidence="5" type="ORF">DOK78_000272</name>
</gene>
<keyword evidence="1" id="KW-0540">Nuclease</keyword>
<dbReference type="SUPFAM" id="SSF52980">
    <property type="entry name" value="Restriction endonuclease-like"/>
    <property type="match status" value="2"/>
</dbReference>
<keyword evidence="2" id="KW-0255">Endonuclease</keyword>
<sequence length="500" mass="57559">MQSLYNTKEKVHNRGCEAVGKPISELVEEMDMKISGKKSQVGDAWESWFGVEKNNIAGADLPEAGVELKATGIRETKNGKSAKERLVLNIINYIEEFDKTFETSSFWKKNRYMELGFYGYEKEKSWLDWHILQSVLFTYPKKDLLIIKQDWEKIHGYITSGRAHELSEGLTMYLGACSKGANKNSLRNQREELNAPKAMQRAYSLKSSYMTYLLREYIFGEKEDSNIRVTPFSAGEIFEIQEDYHIQESIVKDTSILENESLEQYILKCLNRYSGKTIIYLAELFGIQKNSNGNFPKSINAMLASRMLGIYGNLEKTEEFFKANISLKTIRVSLNGTIKESMSFPAFKFKELASENWEESTLRDTMDASKFLFIVFKEQVKDNYVFKGAKFWTMPEKDLDTIVQDAWQDTVNTLNSGVELTYQGNSVKNNFIKKSDKRIIHVRPHASVSSYLAGDTVNADQLPVAARWKNKPEAYADDWMTKQCFWLNNDYILSQISDLL</sequence>
<evidence type="ECO:0000256" key="2">
    <source>
        <dbReference type="ARBA" id="ARBA00022759"/>
    </source>
</evidence>
<accession>A0ABZ2SMU4</accession>
<evidence type="ECO:0000313" key="6">
    <source>
        <dbReference type="Proteomes" id="UP000664701"/>
    </source>
</evidence>
<feature type="domain" description="DNA mismatch repair MutH/Type II restriction enzyme Sau3AI" evidence="4">
    <location>
        <begin position="51"/>
        <end position="150"/>
    </location>
</feature>
<dbReference type="Gene3D" id="3.40.600.10">
    <property type="entry name" value="DNA mismatch repair MutH/Restriction endonuclease, type II"/>
    <property type="match status" value="2"/>
</dbReference>
<evidence type="ECO:0000256" key="3">
    <source>
        <dbReference type="ARBA" id="ARBA00022801"/>
    </source>
</evidence>
<keyword evidence="3" id="KW-0378">Hydrolase</keyword>
<reference evidence="5 6" key="2">
    <citation type="submission" date="2024-03" db="EMBL/GenBank/DDBJ databases">
        <title>The Genome Sequence of Enterococcus sp. DIV2402.</title>
        <authorList>
            <consortium name="The Broad Institute Genomics Platform"/>
            <consortium name="The Broad Institute Microbial Omics Core"/>
            <consortium name="The Broad Institute Genomic Center for Infectious Diseases"/>
            <person name="Earl A."/>
            <person name="Manson A."/>
            <person name="Gilmore M."/>
            <person name="Schwartman J."/>
            <person name="Shea T."/>
            <person name="Abouelleil A."/>
            <person name="Cao P."/>
            <person name="Chapman S."/>
            <person name="Cusick C."/>
            <person name="Young S."/>
            <person name="Neafsey D."/>
            <person name="Nusbaum C."/>
            <person name="Birren B."/>
        </authorList>
    </citation>
    <scope>NUCLEOTIDE SEQUENCE [LARGE SCALE GENOMIC DNA]</scope>
    <source>
        <strain evidence="5 6">DIV2402</strain>
    </source>
</reference>
<dbReference type="SMART" id="SM00927">
    <property type="entry name" value="MutH"/>
    <property type="match status" value="1"/>
</dbReference>
<keyword evidence="6" id="KW-1185">Reference proteome</keyword>
<evidence type="ECO:0000313" key="5">
    <source>
        <dbReference type="EMBL" id="WYJ75696.1"/>
    </source>
</evidence>
<dbReference type="CDD" id="cd22355">
    <property type="entry name" value="Sau3AI_C"/>
    <property type="match status" value="1"/>
</dbReference>
<dbReference type="InterPro" id="IPR011337">
    <property type="entry name" value="DNA_rep_MutH/RE_typeII_Sau3AI"/>
</dbReference>
<dbReference type="Pfam" id="PF02976">
    <property type="entry name" value="MutH"/>
    <property type="match status" value="2"/>
</dbReference>
<dbReference type="CDD" id="cd22356">
    <property type="entry name" value="Sau3AI_N-like"/>
    <property type="match status" value="1"/>
</dbReference>
<dbReference type="Proteomes" id="UP000664701">
    <property type="component" value="Chromosome"/>
</dbReference>
<dbReference type="InterPro" id="IPR037057">
    <property type="entry name" value="DNA_rep_MutH/T2_RE_sf"/>
</dbReference>
<organism evidence="5 6">
    <name type="scientific">Candidatus Enterococcus lowellii</name>
    <dbReference type="NCBI Taxonomy" id="2230877"/>
    <lineage>
        <taxon>Bacteria</taxon>
        <taxon>Bacillati</taxon>
        <taxon>Bacillota</taxon>
        <taxon>Bacilli</taxon>
        <taxon>Lactobacillales</taxon>
        <taxon>Enterococcaceae</taxon>
        <taxon>Enterococcus</taxon>
    </lineage>
</organism>
<protein>
    <recommendedName>
        <fullName evidence="4">DNA mismatch repair MutH/Type II restriction enzyme Sau3AI domain-containing protein</fullName>
    </recommendedName>
</protein>
<evidence type="ECO:0000256" key="1">
    <source>
        <dbReference type="ARBA" id="ARBA00022722"/>
    </source>
</evidence>
<evidence type="ECO:0000259" key="4">
    <source>
        <dbReference type="SMART" id="SM00927"/>
    </source>
</evidence>
<name>A0ABZ2SMU4_9ENTE</name>
<dbReference type="EMBL" id="CP147251">
    <property type="protein sequence ID" value="WYJ75696.1"/>
    <property type="molecule type" value="Genomic_DNA"/>
</dbReference>
<dbReference type="InterPro" id="IPR011335">
    <property type="entry name" value="Restrct_endonuc-II-like"/>
</dbReference>
<reference evidence="5 6" key="1">
    <citation type="submission" date="2021-03" db="EMBL/GenBank/DDBJ databases">
        <authorList>
            <person name="Gilmore M.S."/>
            <person name="Schwartzman J."/>
            <person name="Van Tyne D."/>
            <person name="Martin M."/>
            <person name="Earl A.M."/>
            <person name="Manson A.L."/>
            <person name="Straub T."/>
            <person name="Salamzade R."/>
            <person name="Saavedra J."/>
            <person name="Lebreton F."/>
            <person name="Prichula J."/>
            <person name="Schaufler K."/>
            <person name="Gaca A."/>
            <person name="Sgardioli B."/>
            <person name="Wagenaar J."/>
            <person name="Strong T."/>
        </authorList>
    </citation>
    <scope>NUCLEOTIDE SEQUENCE [LARGE SCALE GENOMIC DNA]</scope>
    <source>
        <strain evidence="5 6">DIV2402</strain>
    </source>
</reference>
<proteinExistence type="predicted"/>
<dbReference type="RefSeq" id="WP_207941510.1">
    <property type="nucleotide sequence ID" value="NZ_CP147251.1"/>
</dbReference>